<evidence type="ECO:0000313" key="2">
    <source>
        <dbReference type="EMBL" id="AXY93791.1"/>
    </source>
</evidence>
<protein>
    <submittedName>
        <fullName evidence="2">FAST</fullName>
    </submittedName>
</protein>
<keyword evidence="1" id="KW-0812">Transmembrane</keyword>
<reference evidence="2" key="1">
    <citation type="journal article" date="2018" name="Virus Res.">
        <title>Genomic sequence and phylogenetic analyses of two novel orthoreovirus strains isolated from Pekin ducks in 2014 in Germany.</title>
        <authorList>
            <person name="Farkas S.L."/>
            <person name="Varga-Kugler R."/>
            <person name="Marton S."/>
            <person name="Lengyel G."/>
            <person name="Palya V."/>
            <person name="Banyai K."/>
        </authorList>
    </citation>
    <scope>NUCLEOTIDE SEQUENCE</scope>
    <source>
        <strain evidence="2">D2533/4/1-10</strain>
    </source>
</reference>
<feature type="transmembrane region" description="Helical" evidence="1">
    <location>
        <begin position="42"/>
        <end position="63"/>
    </location>
</feature>
<dbReference type="Pfam" id="PF07204">
    <property type="entry name" value="Orthoreo_P10"/>
    <property type="match status" value="1"/>
</dbReference>
<keyword evidence="1" id="KW-0472">Membrane</keyword>
<name>A0A385JBD9_9REOV</name>
<sequence>MADGACNHATSIFGAVYCQISQNIAHGNIDSYTSWTSYLPPILGGGFGLVILLVFVVLIVYCCKHSKLLSAVKATDSAVTTLLRDATPANPDPVQVI</sequence>
<keyword evidence="1" id="KW-1133">Transmembrane helix</keyword>
<dbReference type="EMBL" id="MH520081">
    <property type="protein sequence ID" value="AXY93791.1"/>
    <property type="molecule type" value="Genomic_RNA"/>
</dbReference>
<organism evidence="2">
    <name type="scientific">Avian orthoreovirus</name>
    <dbReference type="NCBI Taxonomy" id="38170"/>
    <lineage>
        <taxon>Viruses</taxon>
        <taxon>Riboviria</taxon>
        <taxon>Orthornavirae</taxon>
        <taxon>Duplornaviricota</taxon>
        <taxon>Resentoviricetes</taxon>
        <taxon>Reovirales</taxon>
        <taxon>Spinareoviridae</taxon>
        <taxon>Orthoreovirus</taxon>
        <taxon>Orthoreovirus avis</taxon>
    </lineage>
</organism>
<accession>A0A385JBD9</accession>
<proteinExistence type="predicted"/>
<evidence type="ECO:0000256" key="1">
    <source>
        <dbReference type="SAM" id="Phobius"/>
    </source>
</evidence>
<dbReference type="InterPro" id="IPR009854">
    <property type="entry name" value="Orthoreo_P10"/>
</dbReference>